<evidence type="ECO:0000256" key="3">
    <source>
        <dbReference type="SAM" id="Coils"/>
    </source>
</evidence>
<comment type="similarity">
    <text evidence="1">Belongs to the LRRFIP family.</text>
</comment>
<reference evidence="5" key="2">
    <citation type="submission" date="2025-08" db="UniProtKB">
        <authorList>
            <consortium name="Ensembl"/>
        </authorList>
    </citation>
    <scope>IDENTIFICATION</scope>
</reference>
<keyword evidence="6" id="KW-1185">Reference proteome</keyword>
<organism evidence="5 6">
    <name type="scientific">Bos mutus grunniens</name>
    <name type="common">Wild yak</name>
    <name type="synonym">Bos grunniens</name>
    <dbReference type="NCBI Taxonomy" id="30521"/>
    <lineage>
        <taxon>Eukaryota</taxon>
        <taxon>Metazoa</taxon>
        <taxon>Chordata</taxon>
        <taxon>Craniata</taxon>
        <taxon>Vertebrata</taxon>
        <taxon>Euteleostomi</taxon>
        <taxon>Mammalia</taxon>
        <taxon>Eutheria</taxon>
        <taxon>Laurasiatheria</taxon>
        <taxon>Artiodactyla</taxon>
        <taxon>Ruminantia</taxon>
        <taxon>Pecora</taxon>
        <taxon>Bovidae</taxon>
        <taxon>Bovinae</taxon>
        <taxon>Bos</taxon>
    </lineage>
</organism>
<feature type="compositionally biased region" description="Low complexity" evidence="4">
    <location>
        <begin position="415"/>
        <end position="426"/>
    </location>
</feature>
<feature type="compositionally biased region" description="Basic and acidic residues" evidence="4">
    <location>
        <begin position="713"/>
        <end position="728"/>
    </location>
</feature>
<keyword evidence="2 3" id="KW-0175">Coiled coil</keyword>
<feature type="compositionally biased region" description="Basic and acidic residues" evidence="4">
    <location>
        <begin position="458"/>
        <end position="473"/>
    </location>
</feature>
<feature type="compositionally biased region" description="Basic and acidic residues" evidence="4">
    <location>
        <begin position="635"/>
        <end position="645"/>
    </location>
</feature>
<reference evidence="5" key="3">
    <citation type="submission" date="2025-09" db="UniProtKB">
        <authorList>
            <consortium name="Ensembl"/>
        </authorList>
    </citation>
    <scope>IDENTIFICATION</scope>
</reference>
<dbReference type="Ensembl" id="ENSBGRT00000037832.1">
    <property type="protein sequence ID" value="ENSBGRP00000032728.1"/>
    <property type="gene ID" value="ENSBGRG00000020281.1"/>
</dbReference>
<feature type="compositionally biased region" description="Basic and acidic residues" evidence="4">
    <location>
        <begin position="674"/>
        <end position="683"/>
    </location>
</feature>
<evidence type="ECO:0000313" key="6">
    <source>
        <dbReference type="Proteomes" id="UP000694520"/>
    </source>
</evidence>
<dbReference type="PANTHER" id="PTHR19212:SF5">
    <property type="entry name" value="LEUCINE-RICH REPEAT FLIGHTLESS-INTERACTING PROTEIN 1"/>
    <property type="match status" value="1"/>
</dbReference>
<dbReference type="AlphaFoldDB" id="A0A8B9YAG0"/>
<feature type="compositionally biased region" description="Basic and acidic residues" evidence="4">
    <location>
        <begin position="40"/>
        <end position="58"/>
    </location>
</feature>
<feature type="compositionally biased region" description="Basic and acidic residues" evidence="4">
    <location>
        <begin position="592"/>
        <end position="606"/>
    </location>
</feature>
<reference evidence="5" key="1">
    <citation type="submission" date="2019-05" db="EMBL/GenBank/DDBJ databases">
        <authorList>
            <person name="Zhang S."/>
            <person name="Liu J."/>
        </authorList>
    </citation>
    <scope>NUCLEOTIDE SEQUENCE [LARGE SCALE GENOMIC DNA]</scope>
</reference>
<feature type="compositionally biased region" description="Low complexity" evidence="4">
    <location>
        <begin position="110"/>
        <end position="126"/>
    </location>
</feature>
<feature type="compositionally biased region" description="Basic and acidic residues" evidence="4">
    <location>
        <begin position="300"/>
        <end position="315"/>
    </location>
</feature>
<proteinExistence type="inferred from homology"/>
<dbReference type="PANTHER" id="PTHR19212">
    <property type="entry name" value="LEUCINE RICH REPEAT IN FLII INTERACTING PROTEIN"/>
    <property type="match status" value="1"/>
</dbReference>
<feature type="compositionally biased region" description="Basic and acidic residues" evidence="4">
    <location>
        <begin position="432"/>
        <end position="446"/>
    </location>
</feature>
<feature type="compositionally biased region" description="Polar residues" evidence="4">
    <location>
        <begin position="383"/>
        <end position="394"/>
    </location>
</feature>
<dbReference type="InterPro" id="IPR019139">
    <property type="entry name" value="LRRFIP1/2"/>
</dbReference>
<dbReference type="Gene3D" id="1.20.5.4090">
    <property type="match status" value="1"/>
</dbReference>
<feature type="region of interest" description="Disordered" evidence="4">
    <location>
        <begin position="40"/>
        <end position="126"/>
    </location>
</feature>
<evidence type="ECO:0000256" key="2">
    <source>
        <dbReference type="ARBA" id="ARBA00023054"/>
    </source>
</evidence>
<evidence type="ECO:0000256" key="4">
    <source>
        <dbReference type="SAM" id="MobiDB-lite"/>
    </source>
</evidence>
<feature type="compositionally biased region" description="Basic and acidic residues" evidence="4">
    <location>
        <begin position="493"/>
        <end position="503"/>
    </location>
</feature>
<feature type="compositionally biased region" description="Polar residues" evidence="4">
    <location>
        <begin position="611"/>
        <end position="631"/>
    </location>
</feature>
<dbReference type="GO" id="GO:0000981">
    <property type="term" value="F:DNA-binding transcription factor activity, RNA polymerase II-specific"/>
    <property type="evidence" value="ECO:0007669"/>
    <property type="project" value="TreeGrafter"/>
</dbReference>
<feature type="compositionally biased region" description="Basic and acidic residues" evidence="4">
    <location>
        <begin position="513"/>
        <end position="541"/>
    </location>
</feature>
<dbReference type="Pfam" id="PF09738">
    <property type="entry name" value="LRRFIP"/>
    <property type="match status" value="1"/>
</dbReference>
<feature type="compositionally biased region" description="Basic residues" evidence="4">
    <location>
        <begin position="556"/>
        <end position="570"/>
    </location>
</feature>
<feature type="compositionally biased region" description="Polar residues" evidence="4">
    <location>
        <begin position="261"/>
        <end position="279"/>
    </location>
</feature>
<feature type="compositionally biased region" description="Acidic residues" evidence="4">
    <location>
        <begin position="483"/>
        <end position="492"/>
    </location>
</feature>
<evidence type="ECO:0000256" key="1">
    <source>
        <dbReference type="ARBA" id="ARBA00008275"/>
    </source>
</evidence>
<sequence length="787" mass="85657">MTNPAAAQNQEIDCLSPEAQRLAEARLAAKRAARAEAREIRMKELERQQKEEDSERYSHRSRRNTSASDEDERMSVGSRGSLRVEERPEKDFTEKGSRSLPGLSAATLASLGGTSSRRGSGDTSISIDTEASIREIKELNELKDQIQDVEGKYMQGLKEMKDSLAEVEEKYKKAMVSNAQLDNEKTNFMYQVDTLKDMLLELEEQLAESRRQYEEKSKEFEREKHAHSILQFQFAEVKEALKQREEMLEKHGIILNSEIATNGETPDTLNSIASQGSTKMTKEEPSALKATGDGALGRANEVEVKNEMVEHEGKRAILQSTEQRQHKEDPGESCVDTEASHPGDSAEDQRASADGAPSPGTLVNSESEEEVQSRVLETASFLADTQQVESSEVFNSELVGEIPDPGSPTKAEPEAGLTAGAQGTAASSPLSGRDDPGSHHEKHLVDTPEGSDPSTGQDVEKELANQEVAEPREAPVQSTEAGGENEEAEEDEGRNLREEKPIEPEVQTSPRPPEAESRPQEVTDPRVEDAESEALDVKDPSEENDQQGEALDSSQKKTKSKKKKNKKKKSPVPAELKDVQKELTFQNPGLSEVKEELEKDTDEKPVVDAQNEVTKSPKQNSVAESSENSGGPENPKVELDGKLDQDDAAVNAKAGGDTLDFEDNMIQSSGTSNKELDEGAVKDEAEEDGGTPSSPPGPENTEVPSSALLEDESSAKDINDASHTEGAEGRVTPENLGQTVREFSDSIPLENDGLAAADEVGDFNSESKEEKTGGTGKGRSKEDCTMS</sequence>
<feature type="compositionally biased region" description="Basic and acidic residues" evidence="4">
    <location>
        <begin position="82"/>
        <end position="97"/>
    </location>
</feature>
<feature type="region of interest" description="Disordered" evidence="4">
    <location>
        <begin position="261"/>
        <end position="787"/>
    </location>
</feature>
<accession>A0A8B9YAG0</accession>
<evidence type="ECO:0000313" key="5">
    <source>
        <dbReference type="Ensembl" id="ENSBGRP00000032728.1"/>
    </source>
</evidence>
<name>A0A8B9YAG0_BOSMU</name>
<dbReference type="GeneTree" id="ENSGT00530000063564"/>
<dbReference type="Proteomes" id="UP000694520">
    <property type="component" value="Chromosome 3"/>
</dbReference>
<feature type="coiled-coil region" evidence="3">
    <location>
        <begin position="132"/>
        <end position="226"/>
    </location>
</feature>
<protein>
    <submittedName>
        <fullName evidence="5">LRR binding FLII interacting protein 1</fullName>
    </submittedName>
</protein>
<dbReference type="FunFam" id="1.20.5.4090:FF:000001">
    <property type="entry name" value="leucine-rich repeat flightless-interacting protein 2 isoform X1"/>
    <property type="match status" value="1"/>
</dbReference>
<dbReference type="GO" id="GO:0000978">
    <property type="term" value="F:RNA polymerase II cis-regulatory region sequence-specific DNA binding"/>
    <property type="evidence" value="ECO:0007669"/>
    <property type="project" value="TreeGrafter"/>
</dbReference>